<feature type="domain" description="Fumarylacetoacetase-like C-terminal" evidence="3">
    <location>
        <begin position="76"/>
        <end position="280"/>
    </location>
</feature>
<dbReference type="EMBL" id="CABFMQ020000089">
    <property type="protein sequence ID" value="VTZ51164.1"/>
    <property type="molecule type" value="Genomic_DNA"/>
</dbReference>
<dbReference type="SUPFAM" id="SSF56529">
    <property type="entry name" value="FAH"/>
    <property type="match status" value="1"/>
</dbReference>
<dbReference type="PANTHER" id="PTHR42796:SF4">
    <property type="entry name" value="FUMARYLACETOACETATE HYDROLASE DOMAIN-CONTAINING PROTEIN 2A"/>
    <property type="match status" value="1"/>
</dbReference>
<protein>
    <submittedName>
        <fullName evidence="4">2-keto-4-pentenoate hydratase/2-oxohepta-3-ene-1,7-dioic acid hydratase in catechol pathway</fullName>
    </submittedName>
</protein>
<dbReference type="InterPro" id="IPR036663">
    <property type="entry name" value="Fumarylacetoacetase_C_sf"/>
</dbReference>
<comment type="similarity">
    <text evidence="1">Belongs to the FAH family.</text>
</comment>
<keyword evidence="5" id="KW-1185">Reference proteome</keyword>
<dbReference type="GO" id="GO:0019752">
    <property type="term" value="P:carboxylic acid metabolic process"/>
    <property type="evidence" value="ECO:0007669"/>
    <property type="project" value="UniProtKB-ARBA"/>
</dbReference>
<evidence type="ECO:0000256" key="2">
    <source>
        <dbReference type="ARBA" id="ARBA00022723"/>
    </source>
</evidence>
<dbReference type="PANTHER" id="PTHR42796">
    <property type="entry name" value="FUMARYLACETOACETATE HYDROLASE DOMAIN-CONTAINING PROTEIN 2A-RELATED"/>
    <property type="match status" value="1"/>
</dbReference>
<dbReference type="InterPro" id="IPR051121">
    <property type="entry name" value="FAH"/>
</dbReference>
<evidence type="ECO:0000256" key="1">
    <source>
        <dbReference type="ARBA" id="ARBA00010211"/>
    </source>
</evidence>
<comment type="caution">
    <text evidence="4">The sequence shown here is derived from an EMBL/GenBank/DDBJ whole genome shotgun (WGS) entry which is preliminary data.</text>
</comment>
<name>A0A8B6MAR5_METTU</name>
<gene>
    <name evidence="4" type="ORF">MPC4_310039</name>
</gene>
<organism evidence="4 5">
    <name type="scientific">Methylocella tundrae</name>
    <dbReference type="NCBI Taxonomy" id="227605"/>
    <lineage>
        <taxon>Bacteria</taxon>
        <taxon>Pseudomonadati</taxon>
        <taxon>Pseudomonadota</taxon>
        <taxon>Alphaproteobacteria</taxon>
        <taxon>Hyphomicrobiales</taxon>
        <taxon>Beijerinckiaceae</taxon>
        <taxon>Methylocella</taxon>
    </lineage>
</organism>
<sequence length="284" mass="30277">MRFIAFSSPSGPALGLRLGEELVDLTDAGLPATLEPLLREGADGLQAAKDVANKTHARIPLEEIIYLAPLNAPAKAIAVGLNFVDHAAESKFQPPTYPVLFNRFPSSWVGHNTPIVRPRVSTKFDYEGELLVVIGKAGRYIDASCALDHVAGYSIFNDGSIRDYQTKSTQWMMGKNFDRSGSFGPEFVTADELPAGAKGLRLQTRLNGQVMQDASTSSMIFDVATLIALISEAFELVPGDMIIAGTPAGVGAARQPPAFMKAGDLCEVEIEGLGLLSNPVADEG</sequence>
<evidence type="ECO:0000313" key="4">
    <source>
        <dbReference type="EMBL" id="VTZ51164.1"/>
    </source>
</evidence>
<dbReference type="FunFam" id="3.90.850.10:FF:000002">
    <property type="entry name" value="2-hydroxyhepta-2,4-diene-1,7-dioate isomerase"/>
    <property type="match status" value="1"/>
</dbReference>
<dbReference type="AlphaFoldDB" id="A0A8B6MAR5"/>
<dbReference type="GO" id="GO:0046872">
    <property type="term" value="F:metal ion binding"/>
    <property type="evidence" value="ECO:0007669"/>
    <property type="project" value="UniProtKB-KW"/>
</dbReference>
<dbReference type="Proteomes" id="UP000485880">
    <property type="component" value="Unassembled WGS sequence"/>
</dbReference>
<evidence type="ECO:0000259" key="3">
    <source>
        <dbReference type="Pfam" id="PF01557"/>
    </source>
</evidence>
<dbReference type="InterPro" id="IPR011234">
    <property type="entry name" value="Fumarylacetoacetase-like_C"/>
</dbReference>
<evidence type="ECO:0000313" key="5">
    <source>
        <dbReference type="Proteomes" id="UP000485880"/>
    </source>
</evidence>
<proteinExistence type="inferred from homology"/>
<accession>A0A8B6MAR5</accession>
<dbReference type="Gene3D" id="3.90.850.10">
    <property type="entry name" value="Fumarylacetoacetase-like, C-terminal domain"/>
    <property type="match status" value="1"/>
</dbReference>
<keyword evidence="2" id="KW-0479">Metal-binding</keyword>
<dbReference type="GO" id="GO:0016853">
    <property type="term" value="F:isomerase activity"/>
    <property type="evidence" value="ECO:0007669"/>
    <property type="project" value="UniProtKB-ARBA"/>
</dbReference>
<dbReference type="Pfam" id="PF01557">
    <property type="entry name" value="FAA_hydrolase"/>
    <property type="match status" value="1"/>
</dbReference>
<reference evidence="4 5" key="1">
    <citation type="submission" date="2019-05" db="EMBL/GenBank/DDBJ databases">
        <authorList>
            <person name="Farhan Ul Haque M."/>
        </authorList>
    </citation>
    <scope>NUCLEOTIDE SEQUENCE [LARGE SCALE GENOMIC DNA]</scope>
    <source>
        <strain evidence="4">2</strain>
    </source>
</reference>